<dbReference type="Proteomes" id="UP000054560">
    <property type="component" value="Unassembled WGS sequence"/>
</dbReference>
<proteinExistence type="predicted"/>
<evidence type="ECO:0000313" key="1">
    <source>
        <dbReference type="EMBL" id="KNC75167.1"/>
    </source>
</evidence>
<dbReference type="Gene3D" id="3.40.525.10">
    <property type="entry name" value="CRAL-TRIO lipid binding domain"/>
    <property type="match status" value="1"/>
</dbReference>
<keyword evidence="2" id="KW-1185">Reference proteome</keyword>
<organism evidence="1 2">
    <name type="scientific">Sphaeroforma arctica JP610</name>
    <dbReference type="NCBI Taxonomy" id="667725"/>
    <lineage>
        <taxon>Eukaryota</taxon>
        <taxon>Ichthyosporea</taxon>
        <taxon>Ichthyophonida</taxon>
        <taxon>Sphaeroforma</taxon>
    </lineage>
</organism>
<dbReference type="EMBL" id="KQ243804">
    <property type="protein sequence ID" value="KNC75167.1"/>
    <property type="molecule type" value="Genomic_DNA"/>
</dbReference>
<dbReference type="OrthoDB" id="73007at2759"/>
<dbReference type="AlphaFoldDB" id="A0A0L0FEH8"/>
<dbReference type="RefSeq" id="XP_014149069.1">
    <property type="nucleotide sequence ID" value="XM_014293594.1"/>
</dbReference>
<evidence type="ECO:0000313" key="2">
    <source>
        <dbReference type="Proteomes" id="UP000054560"/>
    </source>
</evidence>
<gene>
    <name evidence="1" type="ORF">SARC_12300</name>
</gene>
<dbReference type="InterPro" id="IPR036865">
    <property type="entry name" value="CRAL-TRIO_dom_sf"/>
</dbReference>
<protein>
    <submittedName>
        <fullName evidence="1">Uncharacterized protein</fullName>
    </submittedName>
</protein>
<reference evidence="1 2" key="1">
    <citation type="submission" date="2011-02" db="EMBL/GenBank/DDBJ databases">
        <title>The Genome Sequence of Sphaeroforma arctica JP610.</title>
        <authorList>
            <consortium name="The Broad Institute Genome Sequencing Platform"/>
            <person name="Russ C."/>
            <person name="Cuomo C."/>
            <person name="Young S.K."/>
            <person name="Zeng Q."/>
            <person name="Gargeya S."/>
            <person name="Alvarado L."/>
            <person name="Berlin A."/>
            <person name="Chapman S.B."/>
            <person name="Chen Z."/>
            <person name="Freedman E."/>
            <person name="Gellesch M."/>
            <person name="Goldberg J."/>
            <person name="Griggs A."/>
            <person name="Gujja S."/>
            <person name="Heilman E."/>
            <person name="Heiman D."/>
            <person name="Howarth C."/>
            <person name="Mehta T."/>
            <person name="Neiman D."/>
            <person name="Pearson M."/>
            <person name="Roberts A."/>
            <person name="Saif S."/>
            <person name="Shea T."/>
            <person name="Shenoy N."/>
            <person name="Sisk P."/>
            <person name="Stolte C."/>
            <person name="Sykes S."/>
            <person name="White J."/>
            <person name="Yandava C."/>
            <person name="Burger G."/>
            <person name="Gray M.W."/>
            <person name="Holland P.W.H."/>
            <person name="King N."/>
            <person name="Lang F.B.F."/>
            <person name="Roger A.J."/>
            <person name="Ruiz-Trillo I."/>
            <person name="Haas B."/>
            <person name="Nusbaum C."/>
            <person name="Birren B."/>
        </authorList>
    </citation>
    <scope>NUCLEOTIDE SEQUENCE [LARGE SCALE GENOMIC DNA]</scope>
    <source>
        <strain evidence="1 2">JP610</strain>
    </source>
</reference>
<accession>A0A0L0FEH8</accession>
<dbReference type="GeneID" id="25912804"/>
<sequence length="127" mass="14442">MGSLTPLSDVYSAVCLYQNSSECVQAAGKGHAVDRCIPHLLEKHHKDIDTLRGLCNHLIGDETYDDVWLLRYLLSNQKVKDCVSPIERSIKWRNSNVDRILLAKDPRAEHPIYPKIKEYAAHPLHAL</sequence>
<name>A0A0L0FEH8_9EUKA</name>